<protein>
    <submittedName>
        <fullName evidence="6">Fe-S-cluster-containing dehydrogenase component</fullName>
    </submittedName>
</protein>
<evidence type="ECO:0000259" key="5">
    <source>
        <dbReference type="PROSITE" id="PS51379"/>
    </source>
</evidence>
<keyword evidence="3" id="KW-0408">Iron</keyword>
<feature type="domain" description="4Fe-4S ferredoxin-type" evidence="5">
    <location>
        <begin position="83"/>
        <end position="112"/>
    </location>
</feature>
<keyword evidence="7" id="KW-1185">Reference proteome</keyword>
<proteinExistence type="predicted"/>
<dbReference type="PANTHER" id="PTHR43177">
    <property type="entry name" value="PROTEIN NRFC"/>
    <property type="match status" value="1"/>
</dbReference>
<dbReference type="SUPFAM" id="SSF54862">
    <property type="entry name" value="4Fe-4S ferredoxins"/>
    <property type="match status" value="1"/>
</dbReference>
<gene>
    <name evidence="6" type="ORF">SAMN02910314_00486</name>
</gene>
<dbReference type="STRING" id="79604.AAY81_08340"/>
<evidence type="ECO:0000256" key="4">
    <source>
        <dbReference type="ARBA" id="ARBA00023014"/>
    </source>
</evidence>
<dbReference type="GO" id="GO:0051539">
    <property type="term" value="F:4 iron, 4 sulfur cluster binding"/>
    <property type="evidence" value="ECO:0007669"/>
    <property type="project" value="UniProtKB-KW"/>
</dbReference>
<evidence type="ECO:0000313" key="6">
    <source>
        <dbReference type="EMBL" id="SEO53546.1"/>
    </source>
</evidence>
<keyword evidence="4" id="KW-0411">Iron-sulfur</keyword>
<dbReference type="EMBL" id="FOEC01000002">
    <property type="protein sequence ID" value="SEO53546.1"/>
    <property type="molecule type" value="Genomic_DNA"/>
</dbReference>
<sequence>MAHNCIVVNLDRCTGCFSCEVACKMENGVALGERWSRVLTVGPVGEYPNMTRYALPTMCQQCEDAPCVNVCPTGASYRDPKTNVVLVNKEQCIGCKYCMMACPYGVRAWNKEEKCVEKCTLCGQLTSQGELPACVKSCAAGARFYGDLDDPNSDVSKELAKYSDDQIHTLQDVGNHPATHYIMTDMVGTWYPRIKAPEYPRTDAYPVDGE</sequence>
<dbReference type="CDD" id="cd10551">
    <property type="entry name" value="PsrB"/>
    <property type="match status" value="1"/>
</dbReference>
<evidence type="ECO:0000313" key="7">
    <source>
        <dbReference type="Proteomes" id="UP000182975"/>
    </source>
</evidence>
<organism evidence="6 7">
    <name type="scientific">Denitrobacterium detoxificans</name>
    <dbReference type="NCBI Taxonomy" id="79604"/>
    <lineage>
        <taxon>Bacteria</taxon>
        <taxon>Bacillati</taxon>
        <taxon>Actinomycetota</taxon>
        <taxon>Coriobacteriia</taxon>
        <taxon>Eggerthellales</taxon>
        <taxon>Eggerthellaceae</taxon>
        <taxon>Denitrobacterium</taxon>
    </lineage>
</organism>
<dbReference type="InterPro" id="IPR017900">
    <property type="entry name" value="4Fe4S_Fe_S_CS"/>
</dbReference>
<evidence type="ECO:0000256" key="2">
    <source>
        <dbReference type="ARBA" id="ARBA00022723"/>
    </source>
</evidence>
<dbReference type="KEGG" id="ddt:AAY81_08340"/>
<dbReference type="Gene3D" id="3.30.70.20">
    <property type="match status" value="2"/>
</dbReference>
<evidence type="ECO:0000256" key="3">
    <source>
        <dbReference type="ARBA" id="ARBA00023004"/>
    </source>
</evidence>
<dbReference type="RefSeq" id="WP_066663858.1">
    <property type="nucleotide sequence ID" value="NZ_CP011402.1"/>
</dbReference>
<dbReference type="OrthoDB" id="3175224at2"/>
<dbReference type="GO" id="GO:0046872">
    <property type="term" value="F:metal ion binding"/>
    <property type="evidence" value="ECO:0007669"/>
    <property type="project" value="UniProtKB-KW"/>
</dbReference>
<dbReference type="AlphaFoldDB" id="A0A172RZK7"/>
<reference evidence="7" key="1">
    <citation type="submission" date="2016-10" db="EMBL/GenBank/DDBJ databases">
        <authorList>
            <person name="Varghese N."/>
        </authorList>
    </citation>
    <scope>NUCLEOTIDE SEQUENCE [LARGE SCALE GENOMIC DNA]</scope>
    <source>
        <strain evidence="7">DSM 21843</strain>
    </source>
</reference>
<feature type="domain" description="4Fe-4S ferredoxin-type" evidence="5">
    <location>
        <begin position="50"/>
        <end position="81"/>
    </location>
</feature>
<keyword evidence="2" id="KW-0479">Metal-binding</keyword>
<dbReference type="PATRIC" id="fig|79604.3.peg.1672"/>
<dbReference type="PROSITE" id="PS51379">
    <property type="entry name" value="4FE4S_FER_2"/>
    <property type="match status" value="3"/>
</dbReference>
<dbReference type="InterPro" id="IPR050954">
    <property type="entry name" value="ET_IronSulfur_Cluster-Binding"/>
</dbReference>
<dbReference type="Pfam" id="PF13247">
    <property type="entry name" value="Fer4_11"/>
    <property type="match status" value="1"/>
</dbReference>
<keyword evidence="1" id="KW-0004">4Fe-4S</keyword>
<name>A0A172RZK7_9ACTN</name>
<evidence type="ECO:0000256" key="1">
    <source>
        <dbReference type="ARBA" id="ARBA00022485"/>
    </source>
</evidence>
<dbReference type="PANTHER" id="PTHR43177:SF3">
    <property type="entry name" value="PROTEIN NRFC HOMOLOG"/>
    <property type="match status" value="1"/>
</dbReference>
<accession>A0A172RZK7</accession>
<dbReference type="InterPro" id="IPR017896">
    <property type="entry name" value="4Fe4S_Fe-S-bd"/>
</dbReference>
<feature type="domain" description="4Fe-4S ferredoxin-type" evidence="5">
    <location>
        <begin position="4"/>
        <end position="34"/>
    </location>
</feature>
<dbReference type="PROSITE" id="PS00198">
    <property type="entry name" value="4FE4S_FER_1"/>
    <property type="match status" value="1"/>
</dbReference>
<dbReference type="Proteomes" id="UP000182975">
    <property type="component" value="Unassembled WGS sequence"/>
</dbReference>